<proteinExistence type="predicted"/>
<dbReference type="RefSeq" id="WP_343927721.1">
    <property type="nucleotide sequence ID" value="NZ_BAAAEN010000010.1"/>
</dbReference>
<comment type="caution">
    <text evidence="2">The sequence shown here is derived from an EMBL/GenBank/DDBJ whole genome shotgun (WGS) entry which is preliminary data.</text>
</comment>
<dbReference type="EMBL" id="BAAAEN010000010">
    <property type="protein sequence ID" value="GAA0510160.1"/>
    <property type="molecule type" value="Genomic_DNA"/>
</dbReference>
<dbReference type="InterPro" id="IPR052345">
    <property type="entry name" value="Rad_response_metalloprotease"/>
</dbReference>
<dbReference type="Gene3D" id="1.10.10.2910">
    <property type="match status" value="1"/>
</dbReference>
<dbReference type="InterPro" id="IPR010359">
    <property type="entry name" value="IrrE_HExxH"/>
</dbReference>
<evidence type="ECO:0000313" key="3">
    <source>
        <dbReference type="Proteomes" id="UP001501706"/>
    </source>
</evidence>
<dbReference type="Pfam" id="PF06114">
    <property type="entry name" value="Peptidase_M78"/>
    <property type="match status" value="1"/>
</dbReference>
<name>A0ABN1C234_9BURK</name>
<dbReference type="PANTHER" id="PTHR43236:SF2">
    <property type="entry name" value="BLL0069 PROTEIN"/>
    <property type="match status" value="1"/>
</dbReference>
<feature type="domain" description="IrrE N-terminal-like" evidence="1">
    <location>
        <begin position="155"/>
        <end position="284"/>
    </location>
</feature>
<accession>A0ABN1C234</accession>
<dbReference type="Proteomes" id="UP001501706">
    <property type="component" value="Unassembled WGS sequence"/>
</dbReference>
<evidence type="ECO:0000313" key="2">
    <source>
        <dbReference type="EMBL" id="GAA0510160.1"/>
    </source>
</evidence>
<gene>
    <name evidence="2" type="ORF">GCM10009097_29190</name>
</gene>
<keyword evidence="3" id="KW-1185">Reference proteome</keyword>
<evidence type="ECO:0000259" key="1">
    <source>
        <dbReference type="Pfam" id="PF06114"/>
    </source>
</evidence>
<reference evidence="2 3" key="1">
    <citation type="journal article" date="2019" name="Int. J. Syst. Evol. Microbiol.">
        <title>The Global Catalogue of Microorganisms (GCM) 10K type strain sequencing project: providing services to taxonomists for standard genome sequencing and annotation.</title>
        <authorList>
            <consortium name="The Broad Institute Genomics Platform"/>
            <consortium name="The Broad Institute Genome Sequencing Center for Infectious Disease"/>
            <person name="Wu L."/>
            <person name="Ma J."/>
        </authorList>
    </citation>
    <scope>NUCLEOTIDE SEQUENCE [LARGE SCALE GENOMIC DNA]</scope>
    <source>
        <strain evidence="2 3">JCM 14330</strain>
    </source>
</reference>
<sequence length="373" mass="42236">MFIWARQRAQMDEAVLLARFPRLMEWESGAIQPTLRQLEQFAQATHAPLGYFFLPEPPREDLPIPDFRTMGRDSPRLTADLLDVIFTCQTRQTWYRDEALVNGEKPLPFVACVTMETPPMEVAQRIREVLGFSVEARSECPTWAEALRLFIAQAEQAGVMVMVSGVVMNNNTRQLNPREFRGFALADKLAPLVFINGADSKAAQMFTLAHELAHLWLGQSALSDARISEVSDYAVEVWCNQVAAELLVPRADFLDALRADEPLDAALKRLARHFKVSTLVLLRRMWDVGYLDRAAFWRAYRDEEARLRSLAERNAGGGDFYRTTVARVSKRFAQSLVASTLEGRTLYRDAFRMLGIAKSGTFNELGRILGFPT</sequence>
<organism evidence="2 3">
    <name type="scientific">Pigmentiphaga daeguensis</name>
    <dbReference type="NCBI Taxonomy" id="414049"/>
    <lineage>
        <taxon>Bacteria</taxon>
        <taxon>Pseudomonadati</taxon>
        <taxon>Pseudomonadota</taxon>
        <taxon>Betaproteobacteria</taxon>
        <taxon>Burkholderiales</taxon>
        <taxon>Alcaligenaceae</taxon>
        <taxon>Pigmentiphaga</taxon>
    </lineage>
</organism>
<protein>
    <submittedName>
        <fullName evidence="2">ImmA/IrrE family metallo-endopeptidase</fullName>
    </submittedName>
</protein>
<dbReference type="PANTHER" id="PTHR43236">
    <property type="entry name" value="ANTITOXIN HIGA1"/>
    <property type="match status" value="1"/>
</dbReference>